<dbReference type="InterPro" id="IPR014852">
    <property type="entry name" value="YwhD"/>
</dbReference>
<feature type="compositionally biased region" description="Basic and acidic residues" evidence="1">
    <location>
        <begin position="1"/>
        <end position="12"/>
    </location>
</feature>
<organism evidence="2 3">
    <name type="scientific">Paenibacillus pasadenensis</name>
    <dbReference type="NCBI Taxonomy" id="217090"/>
    <lineage>
        <taxon>Bacteria</taxon>
        <taxon>Bacillati</taxon>
        <taxon>Bacillota</taxon>
        <taxon>Bacilli</taxon>
        <taxon>Bacillales</taxon>
        <taxon>Paenibacillaceae</taxon>
        <taxon>Paenibacillus</taxon>
    </lineage>
</organism>
<dbReference type="Pfam" id="PF08741">
    <property type="entry name" value="YwhD"/>
    <property type="match status" value="1"/>
</dbReference>
<evidence type="ECO:0000256" key="1">
    <source>
        <dbReference type="SAM" id="MobiDB-lite"/>
    </source>
</evidence>
<evidence type="ECO:0000313" key="2">
    <source>
        <dbReference type="EMBL" id="PLT43722.1"/>
    </source>
</evidence>
<feature type="region of interest" description="Disordered" evidence="1">
    <location>
        <begin position="1"/>
        <end position="47"/>
    </location>
</feature>
<comment type="caution">
    <text evidence="2">The sequence shown here is derived from an EMBL/GenBank/DDBJ whole genome shotgun (WGS) entry which is preliminary data.</text>
</comment>
<dbReference type="AlphaFoldDB" id="A0A2N5N084"/>
<reference evidence="2 3" key="1">
    <citation type="submission" date="2017-05" db="EMBL/GenBank/DDBJ databases">
        <title>Functional genome analysis of Paenibacillus pasadenensis strain R16: insights on endophytic life style and antifungal activity.</title>
        <authorList>
            <person name="Passera A."/>
            <person name="Marcolungo L."/>
            <person name="Casati P."/>
            <person name="Brasca M."/>
            <person name="Quaglino F."/>
            <person name="Delledonne M."/>
        </authorList>
    </citation>
    <scope>NUCLEOTIDE SEQUENCE [LARGE SCALE GENOMIC DNA]</scope>
    <source>
        <strain evidence="2 3">R16</strain>
    </source>
</reference>
<proteinExistence type="predicted"/>
<dbReference type="EMBL" id="NFEZ01000004">
    <property type="protein sequence ID" value="PLT43722.1"/>
    <property type="molecule type" value="Genomic_DNA"/>
</dbReference>
<protein>
    <recommendedName>
        <fullName evidence="4">YwhD</fullName>
    </recommendedName>
</protein>
<feature type="compositionally biased region" description="Low complexity" evidence="1">
    <location>
        <begin position="13"/>
        <end position="26"/>
    </location>
</feature>
<gene>
    <name evidence="2" type="ORF">B8V81_2153</name>
</gene>
<evidence type="ECO:0000313" key="3">
    <source>
        <dbReference type="Proteomes" id="UP000234789"/>
    </source>
</evidence>
<name>A0A2N5N084_9BACL</name>
<keyword evidence="3" id="KW-1185">Reference proteome</keyword>
<sequence>MEENKEAKRPEGAAEAASAEGDAGAGRPDGAQGTPAADAQPAKGKRSLSLNVVSNKEHRGFGAGTIDLSRVSSVIIDGGEAYIDNGAMHAKSKVEKGIKFSPDKANVPNGRPVWIVWVAVDRDEEGSFYAGATACPMLVDTEARRGWKILAQHVNNLDYAIKRRFVLDELSPEEKAVLRELLISHNAEWWEHSPQALKDHLAE</sequence>
<evidence type="ECO:0008006" key="4">
    <source>
        <dbReference type="Google" id="ProtNLM"/>
    </source>
</evidence>
<dbReference type="Proteomes" id="UP000234789">
    <property type="component" value="Unassembled WGS sequence"/>
</dbReference>
<accession>A0A2N5N084</accession>
<dbReference type="RefSeq" id="WP_101808339.1">
    <property type="nucleotide sequence ID" value="NZ_NFEZ01000004.1"/>
</dbReference>